<organism evidence="1 2">
    <name type="scientific">Mesomycoplasma dispar</name>
    <dbReference type="NCBI Taxonomy" id="86660"/>
    <lineage>
        <taxon>Bacteria</taxon>
        <taxon>Bacillati</taxon>
        <taxon>Mycoplasmatota</taxon>
        <taxon>Mycoplasmoidales</taxon>
        <taxon>Metamycoplasmataceae</taxon>
        <taxon>Mesomycoplasma</taxon>
    </lineage>
</organism>
<gene>
    <name evidence="1" type="ORF">NCTC10125_00252</name>
</gene>
<accession>A0AAJ5NS79</accession>
<evidence type="ECO:0000313" key="1">
    <source>
        <dbReference type="EMBL" id="VEU61467.1"/>
    </source>
</evidence>
<sequence>MKRRMVKLSYLTVQTSFLVMFPSIIISCGDYKIPEILLQNLQSKSVELVLNNVELSPQENVAKLFKVELKKENTDNYQQSQFSARRTLHDNKPKILLKISNLEANTKYVVKISRLKGQAEEQLFVRGNVFKTNPNPTIITDSYKKLNSTDPSSQFDFRVALSDQSLSSQHINVHYRKANMVRANHEIQSFVHNVRSDQFLYVSLKNLERNTSYVISGLYDQKGNLLSYDNNLFPLTFRTDADVVDIQVSNNKYAGQIDQNLENIDVDFIVKFSPGVVKINTVNNYSLVFKRENTGVSTGFDQIDNKDIEYFGNYVKPVDNQENTFIFRAKLPWKRQHNTYKLVGGFNKLARDSRLFDQNVVDSPNILKINPSVLEQVLQIDT</sequence>
<dbReference type="RefSeq" id="WP_044635294.1">
    <property type="nucleotide sequence ID" value="NZ_LR214971.1"/>
</dbReference>
<proteinExistence type="predicted"/>
<evidence type="ECO:0000313" key="2">
    <source>
        <dbReference type="Proteomes" id="UP000289629"/>
    </source>
</evidence>
<dbReference type="AlphaFoldDB" id="A0AAJ5NS79"/>
<dbReference type="Proteomes" id="UP000289629">
    <property type="component" value="Chromosome"/>
</dbReference>
<reference evidence="1 2" key="1">
    <citation type="submission" date="2019-01" db="EMBL/GenBank/DDBJ databases">
        <authorList>
            <consortium name="Pathogen Informatics"/>
        </authorList>
    </citation>
    <scope>NUCLEOTIDE SEQUENCE [LARGE SCALE GENOMIC DNA]</scope>
    <source>
        <strain evidence="1 2">NCTC10125</strain>
    </source>
</reference>
<dbReference type="EMBL" id="LR214971">
    <property type="protein sequence ID" value="VEU61467.1"/>
    <property type="molecule type" value="Genomic_DNA"/>
</dbReference>
<protein>
    <submittedName>
        <fullName evidence="1">Uncharacterized protein</fullName>
    </submittedName>
</protein>
<name>A0AAJ5NS79_9BACT</name>
<dbReference type="PROSITE" id="PS51257">
    <property type="entry name" value="PROKAR_LIPOPROTEIN"/>
    <property type="match status" value="1"/>
</dbReference>
<dbReference type="KEGG" id="mds:MDIS_01300"/>